<proteinExistence type="predicted"/>
<keyword evidence="1" id="KW-0812">Transmembrane</keyword>
<feature type="domain" description="DUF58" evidence="2">
    <location>
        <begin position="206"/>
        <end position="375"/>
    </location>
</feature>
<dbReference type="RefSeq" id="WP_189543162.1">
    <property type="nucleotide sequence ID" value="NZ_BMZD01000013.1"/>
</dbReference>
<evidence type="ECO:0000256" key="1">
    <source>
        <dbReference type="SAM" id="Phobius"/>
    </source>
</evidence>
<name>A0A918VLY7_9SPHN</name>
<reference evidence="3" key="1">
    <citation type="journal article" date="2014" name="Int. J. Syst. Evol. Microbiol.">
        <title>Complete genome sequence of Corynebacterium casei LMG S-19264T (=DSM 44701T), isolated from a smear-ripened cheese.</title>
        <authorList>
            <consortium name="US DOE Joint Genome Institute (JGI-PGF)"/>
            <person name="Walter F."/>
            <person name="Albersmeier A."/>
            <person name="Kalinowski J."/>
            <person name="Ruckert C."/>
        </authorList>
    </citation>
    <scope>NUCLEOTIDE SEQUENCE</scope>
    <source>
        <strain evidence="3">KCTC 32422</strain>
    </source>
</reference>
<comment type="caution">
    <text evidence="3">The sequence shown here is derived from an EMBL/GenBank/DDBJ whole genome shotgun (WGS) entry which is preliminary data.</text>
</comment>
<gene>
    <name evidence="3" type="ORF">GCM10011617_30850</name>
</gene>
<evidence type="ECO:0000313" key="4">
    <source>
        <dbReference type="Proteomes" id="UP000634139"/>
    </source>
</evidence>
<evidence type="ECO:0000313" key="3">
    <source>
        <dbReference type="EMBL" id="GHA08089.1"/>
    </source>
</evidence>
<dbReference type="InterPro" id="IPR002881">
    <property type="entry name" value="DUF58"/>
</dbReference>
<dbReference type="SUPFAM" id="SSF53300">
    <property type="entry name" value="vWA-like"/>
    <property type="match status" value="1"/>
</dbReference>
<keyword evidence="1" id="KW-0472">Membrane</keyword>
<keyword evidence="4" id="KW-1185">Reference proteome</keyword>
<dbReference type="Proteomes" id="UP000634139">
    <property type="component" value="Unassembled WGS sequence"/>
</dbReference>
<dbReference type="InterPro" id="IPR036465">
    <property type="entry name" value="vWFA_dom_sf"/>
</dbReference>
<dbReference type="AlphaFoldDB" id="A0A918VLY7"/>
<keyword evidence="1" id="KW-1133">Transmembrane helix</keyword>
<dbReference type="Gene3D" id="3.40.50.410">
    <property type="entry name" value="von Willebrand factor, type A domain"/>
    <property type="match status" value="1"/>
</dbReference>
<dbReference type="Pfam" id="PF01882">
    <property type="entry name" value="DUF58"/>
    <property type="match status" value="1"/>
</dbReference>
<dbReference type="PANTHER" id="PTHR33608:SF3">
    <property type="entry name" value="SLR2013 PROTEIN"/>
    <property type="match status" value="1"/>
</dbReference>
<feature type="transmembrane region" description="Helical" evidence="1">
    <location>
        <begin position="12"/>
        <end position="31"/>
    </location>
</feature>
<dbReference type="CDD" id="cd00198">
    <property type="entry name" value="vWFA"/>
    <property type="match status" value="1"/>
</dbReference>
<accession>A0A918VLY7</accession>
<sequence>MPLRPALIPTARAAWLVAGAAPVALLIAALAPGAWVIAPGIGLVLVLLVLFDALLAGQVEDVALSLPADSEVGGDSWLTVGARFRQGSPHQVEAALASDDRLLSGGRGTVPLAAPEQAGDGWRGTLHFRPNRRGTGAVERLWLRWTGPLGLGARQVSCGVAAQMRVWPNLAPVRSPALQAFLKDAQVGLIARRMRGEGTVFEALAEYEPGMDRRRIDWKSSARHAQLYAKEFEAERNNQIVFAFDCGQAMCEPVDGLARIDRAVTAALTTAYVALKAGDRIALFGFAARPEVFTPFVTDARDFARLQSAAAALDYHAQEPNFTLALATLAGRLKRRSLVVVFSDFTDPTSAQLMIESIGRLTAKHLVLFVTMADAELDGIAAQRPGDMQDLAMAATADALLRQRALVLSRLRALGVDVIEAPHDRIGTRLIDAYLAIKRKGAIG</sequence>
<dbReference type="PANTHER" id="PTHR33608">
    <property type="entry name" value="BLL2464 PROTEIN"/>
    <property type="match status" value="1"/>
</dbReference>
<organism evidence="3 4">
    <name type="scientific">Novosphingobium arvoryzae</name>
    <dbReference type="NCBI Taxonomy" id="1256514"/>
    <lineage>
        <taxon>Bacteria</taxon>
        <taxon>Pseudomonadati</taxon>
        <taxon>Pseudomonadota</taxon>
        <taxon>Alphaproteobacteria</taxon>
        <taxon>Sphingomonadales</taxon>
        <taxon>Sphingomonadaceae</taxon>
        <taxon>Novosphingobium</taxon>
    </lineage>
</organism>
<dbReference type="EMBL" id="BMZD01000013">
    <property type="protein sequence ID" value="GHA08089.1"/>
    <property type="molecule type" value="Genomic_DNA"/>
</dbReference>
<evidence type="ECO:0000259" key="2">
    <source>
        <dbReference type="Pfam" id="PF01882"/>
    </source>
</evidence>
<reference evidence="3" key="2">
    <citation type="submission" date="2020-09" db="EMBL/GenBank/DDBJ databases">
        <authorList>
            <person name="Sun Q."/>
            <person name="Kim S."/>
        </authorList>
    </citation>
    <scope>NUCLEOTIDE SEQUENCE</scope>
    <source>
        <strain evidence="3">KCTC 32422</strain>
    </source>
</reference>
<protein>
    <recommendedName>
        <fullName evidence="2">DUF58 domain-containing protein</fullName>
    </recommendedName>
</protein>